<keyword evidence="1" id="KW-0560">Oxidoreductase</keyword>
<accession>A0A9D1CTR6</accession>
<name>A0A9D1CTR6_9FIRM</name>
<dbReference type="PANTHER" id="PTHR48084:SF3">
    <property type="entry name" value="SUBUNIT OF PYRUVATE:FLAVODOXIN OXIDOREDUCTASE"/>
    <property type="match status" value="1"/>
</dbReference>
<dbReference type="Pfam" id="PF02775">
    <property type="entry name" value="TPP_enzyme_C"/>
    <property type="match status" value="1"/>
</dbReference>
<evidence type="ECO:0000313" key="4">
    <source>
        <dbReference type="Proteomes" id="UP000824262"/>
    </source>
</evidence>
<evidence type="ECO:0000259" key="2">
    <source>
        <dbReference type="Pfam" id="PF02775"/>
    </source>
</evidence>
<dbReference type="SUPFAM" id="SSF52518">
    <property type="entry name" value="Thiamin diphosphate-binding fold (THDP-binding)"/>
    <property type="match status" value="1"/>
</dbReference>
<comment type="caution">
    <text evidence="3">The sequence shown here is derived from an EMBL/GenBank/DDBJ whole genome shotgun (WGS) entry which is preliminary data.</text>
</comment>
<dbReference type="EMBL" id="DVGA01000098">
    <property type="protein sequence ID" value="HIQ79354.1"/>
    <property type="molecule type" value="Genomic_DNA"/>
</dbReference>
<dbReference type="GO" id="GO:0045333">
    <property type="term" value="P:cellular respiration"/>
    <property type="evidence" value="ECO:0007669"/>
    <property type="project" value="UniProtKB-ARBA"/>
</dbReference>
<dbReference type="Gene3D" id="3.40.50.970">
    <property type="match status" value="1"/>
</dbReference>
<gene>
    <name evidence="3" type="ORF">IAB77_08875</name>
</gene>
<dbReference type="GO" id="GO:0016625">
    <property type="term" value="F:oxidoreductase activity, acting on the aldehyde or oxo group of donors, iron-sulfur protein as acceptor"/>
    <property type="evidence" value="ECO:0007669"/>
    <property type="project" value="UniProtKB-ARBA"/>
</dbReference>
<proteinExistence type="predicted"/>
<dbReference type="PANTHER" id="PTHR48084">
    <property type="entry name" value="2-OXOGLUTARATE OXIDOREDUCTASE SUBUNIT KORB-RELATED"/>
    <property type="match status" value="1"/>
</dbReference>
<dbReference type="AlphaFoldDB" id="A0A9D1CTR6"/>
<feature type="domain" description="Thiamine pyrophosphate enzyme TPP-binding" evidence="2">
    <location>
        <begin position="59"/>
        <end position="209"/>
    </location>
</feature>
<dbReference type="GO" id="GO:0030976">
    <property type="term" value="F:thiamine pyrophosphate binding"/>
    <property type="evidence" value="ECO:0007669"/>
    <property type="project" value="InterPro"/>
</dbReference>
<protein>
    <submittedName>
        <fullName evidence="3">2-oxoglutarate oxidoreductase</fullName>
    </submittedName>
</protein>
<dbReference type="InterPro" id="IPR011766">
    <property type="entry name" value="TPP_enzyme_TPP-bd"/>
</dbReference>
<dbReference type="InterPro" id="IPR029061">
    <property type="entry name" value="THDP-binding"/>
</dbReference>
<dbReference type="InterPro" id="IPR051457">
    <property type="entry name" value="2-oxoacid:Fd_oxidoreductase"/>
</dbReference>
<dbReference type="Proteomes" id="UP000824262">
    <property type="component" value="Unassembled WGS sequence"/>
</dbReference>
<reference evidence="3" key="2">
    <citation type="journal article" date="2021" name="PeerJ">
        <title>Extensive microbial diversity within the chicken gut microbiome revealed by metagenomics and culture.</title>
        <authorList>
            <person name="Gilroy R."/>
            <person name="Ravi A."/>
            <person name="Getino M."/>
            <person name="Pursley I."/>
            <person name="Horton D.L."/>
            <person name="Alikhan N.F."/>
            <person name="Baker D."/>
            <person name="Gharbi K."/>
            <person name="Hall N."/>
            <person name="Watson M."/>
            <person name="Adriaenssens E.M."/>
            <person name="Foster-Nyarko E."/>
            <person name="Jarju S."/>
            <person name="Secka A."/>
            <person name="Antonio M."/>
            <person name="Oren A."/>
            <person name="Chaudhuri R.R."/>
            <person name="La Ragione R."/>
            <person name="Hildebrand F."/>
            <person name="Pallen M.J."/>
        </authorList>
    </citation>
    <scope>NUCLEOTIDE SEQUENCE</scope>
    <source>
        <strain evidence="3">ChiBcolR7-354</strain>
    </source>
</reference>
<sequence>MEKVYKKPESLNDTPFGYCPGCMHSTISKLVAQVIDEMGLREKAVCVLPVGCGTLGCHTWNLDMICSAHGRAPAVATGVKRCKPDSFVFTYQGDGDLASIGLSEIMCAANRGENFSTIFVNNSIYGMTGGQMAPTTLVGMKATTCPNGRNPETEGYPMHMAEMIAQLKRPVFSGRFAVDTPANILKTKKAIQKAFQNQLDGKGFSMVEVLSNCPTNWGLSPLKTLDFIHEQTMGEFPLGVFKDI</sequence>
<evidence type="ECO:0000313" key="3">
    <source>
        <dbReference type="EMBL" id="HIQ79354.1"/>
    </source>
</evidence>
<evidence type="ECO:0000256" key="1">
    <source>
        <dbReference type="ARBA" id="ARBA00023002"/>
    </source>
</evidence>
<organism evidence="3 4">
    <name type="scientific">Candidatus Scatomorpha intestinavium</name>
    <dbReference type="NCBI Taxonomy" id="2840922"/>
    <lineage>
        <taxon>Bacteria</taxon>
        <taxon>Bacillati</taxon>
        <taxon>Bacillota</taxon>
        <taxon>Clostridia</taxon>
        <taxon>Eubacteriales</taxon>
        <taxon>Candidatus Scatomorpha</taxon>
    </lineage>
</organism>
<reference evidence="3" key="1">
    <citation type="submission" date="2020-10" db="EMBL/GenBank/DDBJ databases">
        <authorList>
            <person name="Gilroy R."/>
        </authorList>
    </citation>
    <scope>NUCLEOTIDE SEQUENCE</scope>
    <source>
        <strain evidence="3">ChiBcolR7-354</strain>
    </source>
</reference>